<reference evidence="9" key="3">
    <citation type="submission" date="2018-07" db="EMBL/GenBank/DDBJ databases">
        <authorList>
            <person name="Quirk P.G."/>
            <person name="Krulwich T.A."/>
        </authorList>
    </citation>
    <scope>NUCLEOTIDE SEQUENCE</scope>
    <source>
        <strain evidence="9">96224</strain>
    </source>
</reference>
<reference evidence="10" key="1">
    <citation type="journal article" date="2013" name="Nat. Genet.">
        <title>The wheat powdery mildew genome shows the unique evolution of an obligate biotroph.</title>
        <authorList>
            <person name="Wicker T."/>
            <person name="Oberhaensli S."/>
            <person name="Parlange F."/>
            <person name="Buchmann J.P."/>
            <person name="Shatalina M."/>
            <person name="Roffler S."/>
            <person name="Ben-David R."/>
            <person name="Dolezel J."/>
            <person name="Simkova H."/>
            <person name="Schulze-Lefert P."/>
            <person name="Spanu P.D."/>
            <person name="Bruggmann R."/>
            <person name="Amselem J."/>
            <person name="Quesneville H."/>
            <person name="Ver Loren van Themaat E."/>
            <person name="Paape T."/>
            <person name="Shimizu K.K."/>
            <person name="Keller B."/>
        </authorList>
    </citation>
    <scope>NUCLEOTIDE SEQUENCE [LARGE SCALE GENOMIC DNA]</scope>
    <source>
        <strain evidence="10">96224</strain>
    </source>
</reference>
<dbReference type="Pfam" id="PF00069">
    <property type="entry name" value="Pkinase"/>
    <property type="match status" value="1"/>
</dbReference>
<dbReference type="HOGENOM" id="CLU_503420_0_0_1"/>
<evidence type="ECO:0000256" key="3">
    <source>
        <dbReference type="ARBA" id="ARBA00022741"/>
    </source>
</evidence>
<keyword evidence="1" id="KW-0723">Serine/threonine-protein kinase</keyword>
<dbReference type="PROSITE" id="PS50011">
    <property type="entry name" value="PROTEIN_KINASE_DOM"/>
    <property type="match status" value="1"/>
</dbReference>
<dbReference type="GO" id="GO:0005634">
    <property type="term" value="C:nucleus"/>
    <property type="evidence" value="ECO:0007669"/>
    <property type="project" value="TreeGrafter"/>
</dbReference>
<dbReference type="InterPro" id="IPR011009">
    <property type="entry name" value="Kinase-like_dom_sf"/>
</dbReference>
<keyword evidence="2" id="KW-0808">Transferase</keyword>
<feature type="binding site" evidence="6">
    <location>
        <position position="73"/>
    </location>
    <ligand>
        <name>ATP</name>
        <dbReference type="ChEBI" id="CHEBI:30616"/>
    </ligand>
</feature>
<keyword evidence="4 8" id="KW-0418">Kinase</keyword>
<evidence type="ECO:0000256" key="2">
    <source>
        <dbReference type="ARBA" id="ARBA00022679"/>
    </source>
</evidence>
<dbReference type="SMART" id="SM00220">
    <property type="entry name" value="S_TKc"/>
    <property type="match status" value="1"/>
</dbReference>
<dbReference type="Proteomes" id="UP000053110">
    <property type="component" value="Unassembled WGS sequence"/>
</dbReference>
<dbReference type="InterPro" id="IPR008271">
    <property type="entry name" value="Ser/Thr_kinase_AS"/>
</dbReference>
<name>A0A061HCF1_BLUGR</name>
<keyword evidence="5 6" id="KW-0067">ATP-binding</keyword>
<dbReference type="InterPro" id="IPR000719">
    <property type="entry name" value="Prot_kinase_dom"/>
</dbReference>
<evidence type="ECO:0000256" key="5">
    <source>
        <dbReference type="ARBA" id="ARBA00022840"/>
    </source>
</evidence>
<evidence type="ECO:0000256" key="4">
    <source>
        <dbReference type="ARBA" id="ARBA00022777"/>
    </source>
</evidence>
<keyword evidence="3 6" id="KW-0547">Nucleotide-binding</keyword>
<evidence type="ECO:0000313" key="9">
    <source>
        <dbReference type="EMBL" id="SUZ13274.1"/>
    </source>
</evidence>
<dbReference type="Gene3D" id="1.10.510.10">
    <property type="entry name" value="Transferase(Phosphotransferase) domain 1"/>
    <property type="match status" value="1"/>
</dbReference>
<dbReference type="PROSITE" id="PS00107">
    <property type="entry name" value="PROTEIN_KINASE_ATP"/>
    <property type="match status" value="1"/>
</dbReference>
<feature type="domain" description="Protein kinase" evidence="7">
    <location>
        <begin position="44"/>
        <end position="312"/>
    </location>
</feature>
<sequence length="541" mass="61241">MYQYDQIPYSLVSTTPKPSGETQEVHHAAVTPESRLGTILARTLRLEKIIGTGAYGVVYAAVDINSNAPYAVKALNKTTSDGRPLDDRQRRFQIREIELHHAASVHSNVVSMYKIVDLPDCTYVVLEYCPDGDLFSNITERGRYINNDDLIRDAFTQILDAVEHCHSLGIYHRDLKPENILVSNEGRKLMLADFGLATRDTVSEDHGCGSTFYMSPECLDQNNNISYRCAPNDIWSLGVVLLNLACGRNPWKQASAQDSTYRAFSADPRFLQTILPISDELNEILMCVFKHNPLDRTNLRSLRIMVKYCPKFTGPLKQKSVPLSLGLKCVDNAHETKREKGVQLLINLPKWQSPNNLGNETPRTRYKLEQNILIEERRINEEYESCSSPDILPLPTLSPGLTVSPTDIQVLTPNPRLELPNISGVTGENDKCEHTECYVSTHPSTDKIPYSSDFGHCRQPLDIQINNYERCIPPNTVSFASPYLDYPHQYYQENFQCAGTKGYEYIGSCERSDFLYTNLLTNPYLQHGAYQYKFSPSGEVF</sequence>
<evidence type="ECO:0000313" key="8">
    <source>
        <dbReference type="EMBL" id="EPQ62016.1"/>
    </source>
</evidence>
<gene>
    <name evidence="8" type="ORF">BGT96224_2531</name>
    <name evidence="9" type="ORF">BGT96224V2_LOCUS6427</name>
</gene>
<evidence type="ECO:0000313" key="10">
    <source>
        <dbReference type="Proteomes" id="UP000053110"/>
    </source>
</evidence>
<dbReference type="PANTHER" id="PTHR24345">
    <property type="entry name" value="SERINE/THREONINE-PROTEIN KINASE PLK"/>
    <property type="match status" value="1"/>
</dbReference>
<dbReference type="PROSITE" id="PS00108">
    <property type="entry name" value="PROTEIN_KINASE_ST"/>
    <property type="match status" value="1"/>
</dbReference>
<reference evidence="8" key="2">
    <citation type="submission" date="2013-01" db="EMBL/GenBank/DDBJ databases">
        <title>The wheat powdery mildew genome reveals unique evolution of an obligate biotroph.</title>
        <authorList>
            <person name="Oberhaensli S."/>
            <person name="Wicker T."/>
            <person name="Keller B."/>
        </authorList>
    </citation>
    <scope>NUCLEOTIDE SEQUENCE</scope>
    <source>
        <strain evidence="8">96224</strain>
    </source>
</reference>
<dbReference type="InterPro" id="IPR017441">
    <property type="entry name" value="Protein_kinase_ATP_BS"/>
</dbReference>
<dbReference type="PANTHER" id="PTHR24345:SF0">
    <property type="entry name" value="CELL CYCLE SERINE_THREONINE-PROTEIN KINASE CDC5_MSD2"/>
    <property type="match status" value="1"/>
</dbReference>
<dbReference type="AlphaFoldDB" id="A0A061HCF1"/>
<accession>A0A061HCF1</accession>
<proteinExistence type="predicted"/>
<dbReference type="GO" id="GO:0005524">
    <property type="term" value="F:ATP binding"/>
    <property type="evidence" value="ECO:0007669"/>
    <property type="project" value="UniProtKB-UniRule"/>
</dbReference>
<protein>
    <submittedName>
        <fullName evidence="9">Bgt-2531</fullName>
    </submittedName>
    <submittedName>
        <fullName evidence="8">Cytoplasmic serine-threonine protein kinase</fullName>
    </submittedName>
</protein>
<dbReference type="EMBL" id="UIGY01000229">
    <property type="protein sequence ID" value="SUZ13274.1"/>
    <property type="molecule type" value="Genomic_DNA"/>
</dbReference>
<evidence type="ECO:0000256" key="1">
    <source>
        <dbReference type="ARBA" id="ARBA00022527"/>
    </source>
</evidence>
<dbReference type="EMBL" id="KE375201">
    <property type="protein sequence ID" value="EPQ62016.1"/>
    <property type="molecule type" value="Genomic_DNA"/>
</dbReference>
<evidence type="ECO:0000256" key="6">
    <source>
        <dbReference type="PROSITE-ProRule" id="PRU10141"/>
    </source>
</evidence>
<feature type="non-terminal residue" evidence="9">
    <location>
        <position position="541"/>
    </location>
</feature>
<dbReference type="SUPFAM" id="SSF56112">
    <property type="entry name" value="Protein kinase-like (PK-like)"/>
    <property type="match status" value="1"/>
</dbReference>
<evidence type="ECO:0000259" key="7">
    <source>
        <dbReference type="PROSITE" id="PS50011"/>
    </source>
</evidence>
<dbReference type="CDD" id="cd13993">
    <property type="entry name" value="STKc_Pat1_like"/>
    <property type="match status" value="1"/>
</dbReference>
<dbReference type="GO" id="GO:0004674">
    <property type="term" value="F:protein serine/threonine kinase activity"/>
    <property type="evidence" value="ECO:0007669"/>
    <property type="project" value="UniProtKB-KW"/>
</dbReference>
<dbReference type="OrthoDB" id="541276at2759"/>
<organism evidence="9">
    <name type="scientific">Blumeria graminis f. sp. tritici 96224</name>
    <dbReference type="NCBI Taxonomy" id="1268274"/>
    <lineage>
        <taxon>Eukaryota</taxon>
        <taxon>Fungi</taxon>
        <taxon>Dikarya</taxon>
        <taxon>Ascomycota</taxon>
        <taxon>Pezizomycotina</taxon>
        <taxon>Leotiomycetes</taxon>
        <taxon>Erysiphales</taxon>
        <taxon>Erysiphaceae</taxon>
        <taxon>Blumeria</taxon>
    </lineage>
</organism>